<dbReference type="GO" id="GO:0016020">
    <property type="term" value="C:membrane"/>
    <property type="evidence" value="ECO:0007669"/>
    <property type="project" value="UniProtKB-SubCell"/>
</dbReference>
<accession>A0AA39ZBM1</accession>
<reference evidence="9" key="1">
    <citation type="submission" date="2023-06" db="EMBL/GenBank/DDBJ databases">
        <title>Genome-scale phylogeny and comparative genomics of the fungal order Sordariales.</title>
        <authorList>
            <consortium name="Lawrence Berkeley National Laboratory"/>
            <person name="Hensen N."/>
            <person name="Bonometti L."/>
            <person name="Westerberg I."/>
            <person name="Brannstrom I.O."/>
            <person name="Guillou S."/>
            <person name="Cros-Aarteil S."/>
            <person name="Calhoun S."/>
            <person name="Haridas S."/>
            <person name="Kuo A."/>
            <person name="Mondo S."/>
            <person name="Pangilinan J."/>
            <person name="Riley R."/>
            <person name="Labutti K."/>
            <person name="Andreopoulos B."/>
            <person name="Lipzen A."/>
            <person name="Chen C."/>
            <person name="Yanf M."/>
            <person name="Daum C."/>
            <person name="Ng V."/>
            <person name="Clum A."/>
            <person name="Steindorff A."/>
            <person name="Ohm R."/>
            <person name="Martin F."/>
            <person name="Silar P."/>
            <person name="Natvig D."/>
            <person name="Lalanne C."/>
            <person name="Gautier V."/>
            <person name="Ament-Velasquez S.L."/>
            <person name="Kruys A."/>
            <person name="Hutchinson M.I."/>
            <person name="Powell A.J."/>
            <person name="Barry K."/>
            <person name="Miller A.N."/>
            <person name="Grigoriev I.V."/>
            <person name="Debuchy R."/>
            <person name="Gladieux P."/>
            <person name="Thoren M.H."/>
            <person name="Johannesson H."/>
        </authorList>
    </citation>
    <scope>NUCLEOTIDE SEQUENCE</scope>
    <source>
        <strain evidence="9">CBS 307.81</strain>
    </source>
</reference>
<evidence type="ECO:0000259" key="8">
    <source>
        <dbReference type="Pfam" id="PF13813"/>
    </source>
</evidence>
<feature type="domain" description="Wax synthase" evidence="8">
    <location>
        <begin position="327"/>
        <end position="443"/>
    </location>
</feature>
<gene>
    <name evidence="9" type="ORF">QBC41DRAFT_396135</name>
</gene>
<feature type="transmembrane region" description="Helical" evidence="7">
    <location>
        <begin position="65"/>
        <end position="82"/>
    </location>
</feature>
<keyword evidence="5 7" id="KW-1133">Transmembrane helix</keyword>
<dbReference type="Proteomes" id="UP001174997">
    <property type="component" value="Unassembled WGS sequence"/>
</dbReference>
<proteinExistence type="inferred from homology"/>
<keyword evidence="10" id="KW-1185">Reference proteome</keyword>
<evidence type="ECO:0000256" key="6">
    <source>
        <dbReference type="ARBA" id="ARBA00023136"/>
    </source>
</evidence>
<keyword evidence="4 7" id="KW-0812">Transmembrane</keyword>
<comment type="subcellular location">
    <subcellularLocation>
        <location evidence="1">Membrane</location>
        <topology evidence="1">Multi-pass membrane protein</topology>
    </subcellularLocation>
</comment>
<evidence type="ECO:0000256" key="1">
    <source>
        <dbReference type="ARBA" id="ARBA00004141"/>
    </source>
</evidence>
<feature type="transmembrane region" description="Helical" evidence="7">
    <location>
        <begin position="94"/>
        <end position="117"/>
    </location>
</feature>
<evidence type="ECO:0000256" key="7">
    <source>
        <dbReference type="SAM" id="Phobius"/>
    </source>
</evidence>
<evidence type="ECO:0000256" key="5">
    <source>
        <dbReference type="ARBA" id="ARBA00022989"/>
    </source>
</evidence>
<feature type="transmembrane region" description="Helical" evidence="7">
    <location>
        <begin position="39"/>
        <end position="58"/>
    </location>
</feature>
<dbReference type="PANTHER" id="PTHR31595:SF67">
    <property type="entry name" value="WAX SYNTHASE DOMAIN-CONTAINING PROTEIN"/>
    <property type="match status" value="1"/>
</dbReference>
<comment type="caution">
    <text evidence="9">The sequence shown here is derived from an EMBL/GenBank/DDBJ whole genome shotgun (WGS) entry which is preliminary data.</text>
</comment>
<comment type="similarity">
    <text evidence="2">Belongs to the wax synthase family.</text>
</comment>
<keyword evidence="6 7" id="KW-0472">Membrane</keyword>
<protein>
    <recommendedName>
        <fullName evidence="8">Wax synthase domain-containing protein</fullName>
    </recommendedName>
</protein>
<dbReference type="PANTHER" id="PTHR31595">
    <property type="entry name" value="LONG-CHAIN-ALCOHOL O-FATTY-ACYLTRANSFERASE 3-RELATED"/>
    <property type="match status" value="1"/>
</dbReference>
<dbReference type="Pfam" id="PF13813">
    <property type="entry name" value="MBOAT_2"/>
    <property type="match status" value="1"/>
</dbReference>
<evidence type="ECO:0000256" key="3">
    <source>
        <dbReference type="ARBA" id="ARBA00022679"/>
    </source>
</evidence>
<feature type="transmembrane region" description="Helical" evidence="7">
    <location>
        <begin position="439"/>
        <end position="462"/>
    </location>
</feature>
<dbReference type="InterPro" id="IPR044851">
    <property type="entry name" value="Wax_synthase"/>
</dbReference>
<dbReference type="InterPro" id="IPR032805">
    <property type="entry name" value="Wax_synthase_dom"/>
</dbReference>
<dbReference type="GO" id="GO:0006629">
    <property type="term" value="P:lipid metabolic process"/>
    <property type="evidence" value="ECO:0007669"/>
    <property type="project" value="InterPro"/>
</dbReference>
<keyword evidence="3" id="KW-0808">Transferase</keyword>
<evidence type="ECO:0000313" key="9">
    <source>
        <dbReference type="EMBL" id="KAK0667383.1"/>
    </source>
</evidence>
<feature type="transmembrane region" description="Helical" evidence="7">
    <location>
        <begin position="406"/>
        <end position="427"/>
    </location>
</feature>
<evidence type="ECO:0000256" key="2">
    <source>
        <dbReference type="ARBA" id="ARBA00007282"/>
    </source>
</evidence>
<dbReference type="AlphaFoldDB" id="A0AA39ZBM1"/>
<evidence type="ECO:0000313" key="10">
    <source>
        <dbReference type="Proteomes" id="UP001174997"/>
    </source>
</evidence>
<name>A0AA39ZBM1_9PEZI</name>
<feature type="transmembrane region" description="Helical" evidence="7">
    <location>
        <begin position="474"/>
        <end position="492"/>
    </location>
</feature>
<organism evidence="9 10">
    <name type="scientific">Cercophora samala</name>
    <dbReference type="NCBI Taxonomy" id="330535"/>
    <lineage>
        <taxon>Eukaryota</taxon>
        <taxon>Fungi</taxon>
        <taxon>Dikarya</taxon>
        <taxon>Ascomycota</taxon>
        <taxon>Pezizomycotina</taxon>
        <taxon>Sordariomycetes</taxon>
        <taxon>Sordariomycetidae</taxon>
        <taxon>Sordariales</taxon>
        <taxon>Lasiosphaeriaceae</taxon>
        <taxon>Cercophora</taxon>
    </lineage>
</organism>
<dbReference type="EMBL" id="JAULSY010000073">
    <property type="protein sequence ID" value="KAK0667383.1"/>
    <property type="molecule type" value="Genomic_DNA"/>
</dbReference>
<sequence length="557" mass="62495">MATTPLNPNDPLYHLPTAQLSHLRSLFYTQLAQDKIKPLVLPSAFFGTLFLPLLYLSLPHKTRPWLYSARWLVAAAVLYINHHHLLATTSGSNVAVAYAVGLIACHGTVWALTVVVFTRPQWDAARVVKDTKMGGYYEWEFYPEGGGTCWWGRVRWAGDLLLNFRCVGWNYAVGTIPSPPFPVVGRGGEIGGGGRQRQRVEMEKMPVVTGQGYYICETTGEFVRDRVWHVVWSWVVIDVWTTFGRGDPYIVLGPEYVHSSHYKINSLPPGLEGLPRGVVSLGRSFLGITGVAAGLFYFHSIYQLVNYCVLGKGGLDVLGVQGELWQYPSLFGGFGMVRDKGLGGFWGGWWHQTFRRGFSAAGEWAFDVVTTGETVPALRVRDTGGMNGKYDNDKERRARKPTRAKTAVTVLIAFFLSGLMHACGGLTSMSPTTKFWTPILFFVAQGVGVLVQGFVCQYFRGFIDRTFSPRWRRVGNLVIVAVWLQLTGWGLVDDMSRAGIWLFEPVPFSPVRWLVKVLGYGDMLGGNNANVWRLDEEYGLRWWWGRGGRWWESGLRL</sequence>
<evidence type="ECO:0000256" key="4">
    <source>
        <dbReference type="ARBA" id="ARBA00022692"/>
    </source>
</evidence>
<dbReference type="GO" id="GO:0008374">
    <property type="term" value="F:O-acyltransferase activity"/>
    <property type="evidence" value="ECO:0007669"/>
    <property type="project" value="InterPro"/>
</dbReference>